<dbReference type="Pfam" id="PF10294">
    <property type="entry name" value="Methyltransf_16"/>
    <property type="match status" value="1"/>
</dbReference>
<protein>
    <recommendedName>
        <fullName evidence="3">S-adenosyl-L-methionine-dependent methyltransferase</fullName>
    </recommendedName>
</protein>
<dbReference type="OrthoDB" id="194386at2759"/>
<dbReference type="FunCoup" id="A0A316VDS8">
    <property type="interactions" value="382"/>
</dbReference>
<dbReference type="STRING" id="1280837.A0A316VDS8"/>
<evidence type="ECO:0000313" key="1">
    <source>
        <dbReference type="EMBL" id="PWN35837.1"/>
    </source>
</evidence>
<evidence type="ECO:0000313" key="2">
    <source>
        <dbReference type="Proteomes" id="UP000245771"/>
    </source>
</evidence>
<dbReference type="CDD" id="cd02440">
    <property type="entry name" value="AdoMet_MTases"/>
    <property type="match status" value="1"/>
</dbReference>
<accession>A0A316VDS8</accession>
<dbReference type="Proteomes" id="UP000245771">
    <property type="component" value="Unassembled WGS sequence"/>
</dbReference>
<gene>
    <name evidence="1" type="ORF">FA14DRAFT_172440</name>
</gene>
<evidence type="ECO:0008006" key="3">
    <source>
        <dbReference type="Google" id="ProtNLM"/>
    </source>
</evidence>
<dbReference type="Gene3D" id="3.40.50.150">
    <property type="entry name" value="Vaccinia Virus protein VP39"/>
    <property type="match status" value="1"/>
</dbReference>
<dbReference type="GO" id="GO:0008757">
    <property type="term" value="F:S-adenosylmethionine-dependent methyltransferase activity"/>
    <property type="evidence" value="ECO:0007669"/>
    <property type="project" value="UniProtKB-ARBA"/>
</dbReference>
<dbReference type="GO" id="GO:0005737">
    <property type="term" value="C:cytoplasm"/>
    <property type="evidence" value="ECO:0007669"/>
    <property type="project" value="TreeGrafter"/>
</dbReference>
<dbReference type="RefSeq" id="XP_025356139.1">
    <property type="nucleotide sequence ID" value="XM_025500401.1"/>
</dbReference>
<reference evidence="1 2" key="1">
    <citation type="journal article" date="2018" name="Mol. Biol. Evol.">
        <title>Broad Genomic Sampling Reveals a Smut Pathogenic Ancestry of the Fungal Clade Ustilaginomycotina.</title>
        <authorList>
            <person name="Kijpornyongpan T."/>
            <person name="Mondo S.J."/>
            <person name="Barry K."/>
            <person name="Sandor L."/>
            <person name="Lee J."/>
            <person name="Lipzen A."/>
            <person name="Pangilinan J."/>
            <person name="LaButti K."/>
            <person name="Hainaut M."/>
            <person name="Henrissat B."/>
            <person name="Grigoriev I.V."/>
            <person name="Spatafora J.W."/>
            <person name="Aime M.C."/>
        </authorList>
    </citation>
    <scope>NUCLEOTIDE SEQUENCE [LARGE SCALE GENOMIC DNA]</scope>
    <source>
        <strain evidence="1 2">MCA 3882</strain>
    </source>
</reference>
<dbReference type="PANTHER" id="PTHR14614:SF130">
    <property type="entry name" value="PROTEIN-LYSINE N-METHYLTRANSFERASE EEF2KMT"/>
    <property type="match status" value="1"/>
</dbReference>
<dbReference type="GeneID" id="37022182"/>
<proteinExistence type="predicted"/>
<dbReference type="InParanoid" id="A0A316VDS8"/>
<organism evidence="1 2">
    <name type="scientific">Meira miltonrushii</name>
    <dbReference type="NCBI Taxonomy" id="1280837"/>
    <lineage>
        <taxon>Eukaryota</taxon>
        <taxon>Fungi</taxon>
        <taxon>Dikarya</taxon>
        <taxon>Basidiomycota</taxon>
        <taxon>Ustilaginomycotina</taxon>
        <taxon>Exobasidiomycetes</taxon>
        <taxon>Exobasidiales</taxon>
        <taxon>Brachybasidiaceae</taxon>
        <taxon>Meira</taxon>
    </lineage>
</organism>
<dbReference type="AlphaFoldDB" id="A0A316VDS8"/>
<dbReference type="SUPFAM" id="SSF53335">
    <property type="entry name" value="S-adenosyl-L-methionine-dependent methyltransferases"/>
    <property type="match status" value="1"/>
</dbReference>
<sequence>MVQDAAQISQSITASLLNARRKLFLQFSARLAPKHPGFCWPSSDVLIRIQDDLIEDLQLGDSYEAGISSGDDAYLQSFLKELLARLERYLEAIPNEQELEINGDLLATYAMLMATANSNQPGSRSVTHYLPVSKSFTGSSSFTPLLPGWNAIQMEEEGTTISRGTTGLKTWEASLRLAGHLVAHPGLLEGPSHDMSRKATILELGCGVGLLGVVARYLSPPNHKIIMTDLDGEVLDKARKTAEEHWYQSEGLQVHSLDWIDVQEQEQATCQWLDHEAKPDIVIAADIVFDPLLIAPLCSTLALILHRGEKASNMHANLPFALIASTVRNPSTFQLFRQTLAKYNLHTVEVDLSYPMIDLNTLEQVKADSNLGMDKIPLLPSTHDAKTDGQVCLLHITSKR</sequence>
<name>A0A316VDS8_9BASI</name>
<keyword evidence="2" id="KW-1185">Reference proteome</keyword>
<dbReference type="EMBL" id="KZ819603">
    <property type="protein sequence ID" value="PWN35837.1"/>
    <property type="molecule type" value="Genomic_DNA"/>
</dbReference>
<dbReference type="PANTHER" id="PTHR14614">
    <property type="entry name" value="HEPATOCELLULAR CARCINOMA-ASSOCIATED ANTIGEN"/>
    <property type="match status" value="1"/>
</dbReference>
<dbReference type="InterPro" id="IPR029063">
    <property type="entry name" value="SAM-dependent_MTases_sf"/>
</dbReference>
<dbReference type="InterPro" id="IPR019410">
    <property type="entry name" value="Methyltransf_16"/>
</dbReference>